<gene>
    <name evidence="3" type="ORF">SAMN02927903_02649</name>
</gene>
<organism evidence="3 4">
    <name type="scientific">Flavobacterium caeni</name>
    <dbReference type="NCBI Taxonomy" id="490189"/>
    <lineage>
        <taxon>Bacteria</taxon>
        <taxon>Pseudomonadati</taxon>
        <taxon>Bacteroidota</taxon>
        <taxon>Flavobacteriia</taxon>
        <taxon>Flavobacteriales</taxon>
        <taxon>Flavobacteriaceae</taxon>
        <taxon>Flavobacterium</taxon>
    </lineage>
</organism>
<dbReference type="Proteomes" id="UP000199354">
    <property type="component" value="Unassembled WGS sequence"/>
</dbReference>
<keyword evidence="4" id="KW-1185">Reference proteome</keyword>
<reference evidence="3 4" key="1">
    <citation type="submission" date="2016-10" db="EMBL/GenBank/DDBJ databases">
        <authorList>
            <person name="de Groot N.N."/>
        </authorList>
    </citation>
    <scope>NUCLEOTIDE SEQUENCE [LARGE SCALE GENOMIC DNA]</scope>
    <source>
        <strain evidence="3 4">CGMCC 1.7031</strain>
    </source>
</reference>
<dbReference type="STRING" id="490189.SAMN02927903_02649"/>
<protein>
    <submittedName>
        <fullName evidence="3">Uncharacterized protein</fullName>
    </submittedName>
</protein>
<evidence type="ECO:0000256" key="2">
    <source>
        <dbReference type="SAM" id="MobiDB-lite"/>
    </source>
</evidence>
<dbReference type="AlphaFoldDB" id="A0A1G5JCM9"/>
<dbReference type="EMBL" id="FMVF01000013">
    <property type="protein sequence ID" value="SCY86092.1"/>
    <property type="molecule type" value="Genomic_DNA"/>
</dbReference>
<evidence type="ECO:0000313" key="3">
    <source>
        <dbReference type="EMBL" id="SCY86092.1"/>
    </source>
</evidence>
<feature type="compositionally biased region" description="Polar residues" evidence="2">
    <location>
        <begin position="320"/>
        <end position="346"/>
    </location>
</feature>
<feature type="coiled-coil region" evidence="1">
    <location>
        <begin position="233"/>
        <end position="260"/>
    </location>
</feature>
<accession>A0A1G5JCM9</accession>
<keyword evidence="1" id="KW-0175">Coiled coil</keyword>
<feature type="region of interest" description="Disordered" evidence="2">
    <location>
        <begin position="320"/>
        <end position="352"/>
    </location>
</feature>
<evidence type="ECO:0000256" key="1">
    <source>
        <dbReference type="SAM" id="Coils"/>
    </source>
</evidence>
<proteinExistence type="predicted"/>
<evidence type="ECO:0000313" key="4">
    <source>
        <dbReference type="Proteomes" id="UP000199354"/>
    </source>
</evidence>
<name>A0A1G5JCM9_9FLAO</name>
<sequence length="352" mass="39956">MTLLALGLLMGCGTKDGENKPNESQPIEAAPSDEVVFKPMIDPKTNEAYAMMPLPMSWRINQTGAALIESPDGVRVYNLPLRYFVYTDDPYFLQLYSQSGQPVRRFVEIDQLLHEDFLPIADREGSKFVEKMAVPEIAQADRTYDAMLFKVTPSQQQFNAFATEWQDKEGNPYLIVIHQNASYANNLLNWGYYCQAMQAPKAVYEKAKQTLLYGLAHTQYNPKSVEAYNRSEAQKANASMAAHQQRMTALQQNFDQSQRAFESKRDAINASIMANYQNADAASDRSHNRFLNYIKGEETVSAGGQRYQVQGGSNQYWVNQNGEYVGSNDPNYDPNRNQGTENQTWDEAQIER</sequence>